<protein>
    <submittedName>
        <fullName evidence="2">Uncharacterized protein</fullName>
    </submittedName>
</protein>
<dbReference type="Proteomes" id="UP001188597">
    <property type="component" value="Unassembled WGS sequence"/>
</dbReference>
<dbReference type="EMBL" id="JAVXUP010000185">
    <property type="protein sequence ID" value="KAK3035029.1"/>
    <property type="molecule type" value="Genomic_DNA"/>
</dbReference>
<comment type="caution">
    <text evidence="2">The sequence shown here is derived from an EMBL/GenBank/DDBJ whole genome shotgun (WGS) entry which is preliminary data.</text>
</comment>
<dbReference type="AlphaFoldDB" id="A0AA88WY01"/>
<accession>A0AA88WY01</accession>
<feature type="region of interest" description="Disordered" evidence="1">
    <location>
        <begin position="158"/>
        <end position="202"/>
    </location>
</feature>
<evidence type="ECO:0000313" key="2">
    <source>
        <dbReference type="EMBL" id="KAK3035029.1"/>
    </source>
</evidence>
<dbReference type="PANTHER" id="PTHR31115:SF2">
    <property type="entry name" value="OS05G0107300 PROTEIN"/>
    <property type="match status" value="1"/>
</dbReference>
<feature type="compositionally biased region" description="Basic and acidic residues" evidence="1">
    <location>
        <begin position="426"/>
        <end position="439"/>
    </location>
</feature>
<evidence type="ECO:0000256" key="1">
    <source>
        <dbReference type="SAM" id="MobiDB-lite"/>
    </source>
</evidence>
<name>A0AA88WY01_9ASTE</name>
<keyword evidence="3" id="KW-1185">Reference proteome</keyword>
<evidence type="ECO:0000313" key="3">
    <source>
        <dbReference type="Proteomes" id="UP001188597"/>
    </source>
</evidence>
<gene>
    <name evidence="2" type="ORF">RJ639_033943</name>
</gene>
<feature type="compositionally biased region" description="Basic and acidic residues" evidence="1">
    <location>
        <begin position="458"/>
        <end position="470"/>
    </location>
</feature>
<organism evidence="2 3">
    <name type="scientific">Escallonia herrerae</name>
    <dbReference type="NCBI Taxonomy" id="1293975"/>
    <lineage>
        <taxon>Eukaryota</taxon>
        <taxon>Viridiplantae</taxon>
        <taxon>Streptophyta</taxon>
        <taxon>Embryophyta</taxon>
        <taxon>Tracheophyta</taxon>
        <taxon>Spermatophyta</taxon>
        <taxon>Magnoliopsida</taxon>
        <taxon>eudicotyledons</taxon>
        <taxon>Gunneridae</taxon>
        <taxon>Pentapetalae</taxon>
        <taxon>asterids</taxon>
        <taxon>campanulids</taxon>
        <taxon>Escalloniales</taxon>
        <taxon>Escalloniaceae</taxon>
        <taxon>Escallonia</taxon>
    </lineage>
</organism>
<feature type="region of interest" description="Disordered" evidence="1">
    <location>
        <begin position="426"/>
        <end position="512"/>
    </location>
</feature>
<feature type="compositionally biased region" description="Polar residues" evidence="1">
    <location>
        <begin position="298"/>
        <end position="309"/>
    </location>
</feature>
<feature type="non-terminal residue" evidence="2">
    <location>
        <position position="795"/>
    </location>
</feature>
<proteinExistence type="predicted"/>
<feature type="region of interest" description="Disordered" evidence="1">
    <location>
        <begin position="295"/>
        <end position="316"/>
    </location>
</feature>
<reference evidence="2" key="1">
    <citation type="submission" date="2022-12" db="EMBL/GenBank/DDBJ databases">
        <title>Draft genome assemblies for two species of Escallonia (Escalloniales).</title>
        <authorList>
            <person name="Chanderbali A."/>
            <person name="Dervinis C."/>
            <person name="Anghel I."/>
            <person name="Soltis D."/>
            <person name="Soltis P."/>
            <person name="Zapata F."/>
        </authorList>
    </citation>
    <scope>NUCLEOTIDE SEQUENCE</scope>
    <source>
        <strain evidence="2">UCBG64.0493</strain>
        <tissue evidence="2">Leaf</tissue>
    </source>
</reference>
<dbReference type="PANTHER" id="PTHR31115">
    <property type="entry name" value="OS05G0107300 PROTEIN"/>
    <property type="match status" value="1"/>
</dbReference>
<sequence>MEAVAKKGDGGGGDLLQWLICRRKEMETVEEMEVVEAVGIEAMKAVEGVPHYSRNFQHHGNMIVQLQKKDKGGTANDSFKSDAEVHTGALKKLDVVVQKESKEDAAKMKESEKGHGLLDAKKTRSKSNIDTKIGGWEGKADFNLFDSDEHGAVRTMDFTENGEVKRDAQSGASNGSGAINKLDGASLPSSSSARATLKNEQERTVLPRDLAAGLDKERLLAKGSNKLNKHEESYAICPGPVTKGKASRAPRTGSAVASNLSPKVPCVSGTLESWEHLPTVIKAPSVVGATNCRRAMPSGSSSPPITQWGGQRPQKISRTRRANLVSPVSNHDEIPISSDGCLPSEVGTRLASNGNSGSLFSRSATNGTKQFNVKLENIHSPARLSESEESGGGEIRLKEKGMCRGEVQEKAVNAVQNGLSATLTKKDKFTKEDVGDGVRRQGRSGRGPSYSRASPSPTREKLDSAAETKPVRSVRPGSEKSGSKFGRPSKKLSDRKGFSRLGNMQNGQSDDDREELLAAANFARNASNLACSSSFWKNMEPIFASVGLEEKSYLAKQLKQAEEFHESLPRGSGCGNMGNLAHEEISVSANLVSEEGDRQPHYQIGLEESVCVVQLTDQHQEADGLFGKLDPVRRSNKIIPLYERVLSALILEDEIEESEENIIGENISVQNTTCAPSYDPHFLVDAKPGERDGMDFECDLLFGVQTQRHGAPKRIFSCNGSTKFVRSPSIENPLANDELLREASGFAHSEVLDGPQTVHLKDLRISSFDCQYEQMSIDGKLLLELQSIGLYPETV</sequence>